<evidence type="ECO:0000259" key="10">
    <source>
        <dbReference type="PROSITE" id="PS50893"/>
    </source>
</evidence>
<feature type="transmembrane region" description="Helical" evidence="9">
    <location>
        <begin position="716"/>
        <end position="743"/>
    </location>
</feature>
<dbReference type="InterPro" id="IPR044746">
    <property type="entry name" value="ABCC_6TM_D1"/>
</dbReference>
<dbReference type="GO" id="GO:0042144">
    <property type="term" value="P:vacuole fusion, non-autophagic"/>
    <property type="evidence" value="ECO:0007669"/>
    <property type="project" value="EnsemblFungi"/>
</dbReference>
<feature type="domain" description="ABC transmembrane type-1" evidence="11">
    <location>
        <begin position="589"/>
        <end position="873"/>
    </location>
</feature>
<proteinExistence type="predicted"/>
<dbReference type="PROSITE" id="PS00211">
    <property type="entry name" value="ABC_TRANSPORTER_1"/>
    <property type="match status" value="2"/>
</dbReference>
<evidence type="ECO:0000256" key="4">
    <source>
        <dbReference type="ARBA" id="ARBA00022737"/>
    </source>
</evidence>
<dbReference type="GeneID" id="18870778"/>
<protein>
    <submittedName>
        <fullName evidence="12">Uncharacterized protein</fullName>
    </submittedName>
</protein>
<dbReference type="InterPro" id="IPR011527">
    <property type="entry name" value="ABC1_TM_dom"/>
</dbReference>
<evidence type="ECO:0000256" key="6">
    <source>
        <dbReference type="ARBA" id="ARBA00022840"/>
    </source>
</evidence>
<feature type="transmembrane region" description="Helical" evidence="9">
    <location>
        <begin position="182"/>
        <end position="206"/>
    </location>
</feature>
<feature type="domain" description="ABC transmembrane type-1" evidence="11">
    <location>
        <begin position="1"/>
        <end position="239"/>
    </location>
</feature>
<dbReference type="SUPFAM" id="SSF52540">
    <property type="entry name" value="P-loop containing nucleoside triphosphate hydrolases"/>
    <property type="match status" value="2"/>
</dbReference>
<evidence type="ECO:0000256" key="7">
    <source>
        <dbReference type="ARBA" id="ARBA00022989"/>
    </source>
</evidence>
<dbReference type="OMA" id="KTWIMAF"/>
<feature type="domain" description="ABC transporter" evidence="10">
    <location>
        <begin position="274"/>
        <end position="511"/>
    </location>
</feature>
<dbReference type="GO" id="GO:0140359">
    <property type="term" value="F:ABC-type transporter activity"/>
    <property type="evidence" value="ECO:0007669"/>
    <property type="project" value="InterPro"/>
</dbReference>
<keyword evidence="2" id="KW-0813">Transport</keyword>
<reference evidence="12 13" key="1">
    <citation type="journal article" date="2011" name="Proc. Natl. Acad. Sci. U.S.A.">
        <title>Comparative genomics of xylose-fermenting fungi for enhanced biofuel production.</title>
        <authorList>
            <person name="Wohlbach D.J."/>
            <person name="Kuo A."/>
            <person name="Sato T.K."/>
            <person name="Potts K.M."/>
            <person name="Salamov A.A."/>
            <person name="LaButti K.M."/>
            <person name="Sun H."/>
            <person name="Clum A."/>
            <person name="Pangilinan J.L."/>
            <person name="Lindquist E.A."/>
            <person name="Lucas S."/>
            <person name="Lapidus A."/>
            <person name="Jin M."/>
            <person name="Gunawan C."/>
            <person name="Balan V."/>
            <person name="Dale B.E."/>
            <person name="Jeffries T.W."/>
            <person name="Zinkel R."/>
            <person name="Barry K.W."/>
            <person name="Grigoriev I.V."/>
            <person name="Gasch A.P."/>
        </authorList>
    </citation>
    <scope>NUCLEOTIDE SEQUENCE [LARGE SCALE GENOMIC DNA]</scope>
    <source>
        <strain evidence="13">NRRL Y-27907 / 11-Y1</strain>
    </source>
</reference>
<dbReference type="PROSITE" id="PS50893">
    <property type="entry name" value="ABC_TRANSPORTER_2"/>
    <property type="match status" value="2"/>
</dbReference>
<dbReference type="KEGG" id="spaa:SPAPADRAFT_148152"/>
<dbReference type="FunFam" id="3.40.50.300:FF:000565">
    <property type="entry name" value="ABC bile acid transporter"/>
    <property type="match status" value="1"/>
</dbReference>
<dbReference type="FunFam" id="3.40.50.300:FF:000997">
    <property type="entry name" value="Multidrug resistance-associated protein 1"/>
    <property type="match status" value="1"/>
</dbReference>
<dbReference type="InterPro" id="IPR027417">
    <property type="entry name" value="P-loop_NTPase"/>
</dbReference>
<dbReference type="Pfam" id="PF00005">
    <property type="entry name" value="ABC_tran"/>
    <property type="match status" value="2"/>
</dbReference>
<keyword evidence="5" id="KW-0547">Nucleotide-binding</keyword>
<dbReference type="SUPFAM" id="SSF90123">
    <property type="entry name" value="ABC transporter transmembrane region"/>
    <property type="match status" value="2"/>
</dbReference>
<dbReference type="Pfam" id="PF00664">
    <property type="entry name" value="ABC_membrane"/>
    <property type="match status" value="2"/>
</dbReference>
<feature type="transmembrane region" description="Helical" evidence="9">
    <location>
        <begin position="96"/>
        <end position="117"/>
    </location>
</feature>
<dbReference type="OrthoDB" id="6500128at2759"/>
<feature type="transmembrane region" description="Helical" evidence="9">
    <location>
        <begin position="813"/>
        <end position="836"/>
    </location>
</feature>
<name>G3AJL7_SPAPN</name>
<dbReference type="CDD" id="cd18580">
    <property type="entry name" value="ABC_6TM_ABCC_D2"/>
    <property type="match status" value="1"/>
</dbReference>
<keyword evidence="7 9" id="KW-1133">Transmembrane helix</keyword>
<feature type="domain" description="ABC transporter" evidence="10">
    <location>
        <begin position="908"/>
        <end position="1147"/>
    </location>
</feature>
<dbReference type="Proteomes" id="UP000000709">
    <property type="component" value="Unassembled WGS sequence"/>
</dbReference>
<evidence type="ECO:0000313" key="12">
    <source>
        <dbReference type="EMBL" id="EGW33918.1"/>
    </source>
</evidence>
<dbReference type="FunFam" id="1.20.1560.10:FF:000013">
    <property type="entry name" value="ABC transporter C family member 2"/>
    <property type="match status" value="1"/>
</dbReference>
<feature type="transmembrane region" description="Helical" evidence="9">
    <location>
        <begin position="629"/>
        <end position="654"/>
    </location>
</feature>
<evidence type="ECO:0000256" key="9">
    <source>
        <dbReference type="SAM" id="Phobius"/>
    </source>
</evidence>
<keyword evidence="13" id="KW-1185">Reference proteome</keyword>
<dbReference type="GO" id="GO:0000329">
    <property type="term" value="C:fungal-type vacuole membrane"/>
    <property type="evidence" value="ECO:0007669"/>
    <property type="project" value="EnsemblFungi"/>
</dbReference>
<dbReference type="InterPro" id="IPR003439">
    <property type="entry name" value="ABC_transporter-like_ATP-bd"/>
</dbReference>
<dbReference type="InParanoid" id="G3AJL7"/>
<dbReference type="InterPro" id="IPR050173">
    <property type="entry name" value="ABC_transporter_C-like"/>
</dbReference>
<comment type="subcellular location">
    <subcellularLocation>
        <location evidence="1">Vacuole membrane</location>
        <topology evidence="1">Multi-pass membrane protein</topology>
    </subcellularLocation>
</comment>
<dbReference type="GO" id="GO:0016887">
    <property type="term" value="F:ATP hydrolysis activity"/>
    <property type="evidence" value="ECO:0007669"/>
    <property type="project" value="InterPro"/>
</dbReference>
<keyword evidence="4" id="KW-0677">Repeat</keyword>
<evidence type="ECO:0000313" key="13">
    <source>
        <dbReference type="Proteomes" id="UP000000709"/>
    </source>
</evidence>
<dbReference type="Gene3D" id="3.40.50.300">
    <property type="entry name" value="P-loop containing nucleotide triphosphate hydrolases"/>
    <property type="match status" value="2"/>
</dbReference>
<accession>G3AJL7</accession>
<dbReference type="HOGENOM" id="CLU_000604_27_1_1"/>
<dbReference type="RefSeq" id="XP_007373502.1">
    <property type="nucleotide sequence ID" value="XM_007373440.1"/>
</dbReference>
<organism evidence="13">
    <name type="scientific">Spathaspora passalidarum (strain NRRL Y-27907 / 11-Y1)</name>
    <dbReference type="NCBI Taxonomy" id="619300"/>
    <lineage>
        <taxon>Eukaryota</taxon>
        <taxon>Fungi</taxon>
        <taxon>Dikarya</taxon>
        <taxon>Ascomycota</taxon>
        <taxon>Saccharomycotina</taxon>
        <taxon>Pichiomycetes</taxon>
        <taxon>Debaryomycetaceae</taxon>
        <taxon>Spathaspora</taxon>
    </lineage>
</organism>
<dbReference type="EMBL" id="GL996500">
    <property type="protein sequence ID" value="EGW33918.1"/>
    <property type="molecule type" value="Genomic_DNA"/>
</dbReference>
<dbReference type="STRING" id="619300.G3AJL7"/>
<dbReference type="CDD" id="cd18579">
    <property type="entry name" value="ABC_6TM_ABCC_D1"/>
    <property type="match status" value="1"/>
</dbReference>
<dbReference type="CDD" id="cd03250">
    <property type="entry name" value="ABCC_MRP_domain1"/>
    <property type="match status" value="1"/>
</dbReference>
<feature type="transmembrane region" description="Helical" evidence="9">
    <location>
        <begin position="589"/>
        <end position="609"/>
    </location>
</feature>
<evidence type="ECO:0000256" key="3">
    <source>
        <dbReference type="ARBA" id="ARBA00022692"/>
    </source>
</evidence>
<evidence type="ECO:0000259" key="11">
    <source>
        <dbReference type="PROSITE" id="PS50929"/>
    </source>
</evidence>
<dbReference type="InterPro" id="IPR036640">
    <property type="entry name" value="ABC1_TM_sf"/>
</dbReference>
<dbReference type="PANTHER" id="PTHR24223">
    <property type="entry name" value="ATP-BINDING CASSETTE SUB-FAMILY C"/>
    <property type="match status" value="1"/>
</dbReference>
<keyword evidence="3 9" id="KW-0812">Transmembrane</keyword>
<keyword evidence="6" id="KW-0067">ATP-binding</keyword>
<dbReference type="PROSITE" id="PS50929">
    <property type="entry name" value="ABC_TM1F"/>
    <property type="match status" value="2"/>
</dbReference>
<dbReference type="GO" id="GO:0015086">
    <property type="term" value="F:cadmium ion transmembrane transporter activity"/>
    <property type="evidence" value="ECO:0007669"/>
    <property type="project" value="EnsemblFungi"/>
</dbReference>
<feature type="transmembrane region" description="Helical" evidence="9">
    <location>
        <begin position="68"/>
        <end position="90"/>
    </location>
</feature>
<dbReference type="InterPro" id="IPR003593">
    <property type="entry name" value="AAA+_ATPase"/>
</dbReference>
<evidence type="ECO:0000256" key="5">
    <source>
        <dbReference type="ARBA" id="ARBA00022741"/>
    </source>
</evidence>
<evidence type="ECO:0000256" key="8">
    <source>
        <dbReference type="ARBA" id="ARBA00023136"/>
    </source>
</evidence>
<dbReference type="PANTHER" id="PTHR24223:SF443">
    <property type="entry name" value="MULTIDRUG-RESISTANCE LIKE PROTEIN 1, ISOFORM I"/>
    <property type="match status" value="1"/>
</dbReference>
<sequence>MFANTLLQTSLNNEYMLKNLEVGLNCRSSLTSMIYQKSLKLSSESKLNISSGDIINLMSVDVNRIQNVLTNLSTLVLAPIDIVLCIVSLWPLLGKATFAGIFTMIFLVPINSIIIKYSRRLNKTQMKLKDNRSRIINDILSSIKSIKLYAWEKPMLEKLSNARNDLELKNLRKIRLINQGALFIWNIIPFLVSFTSFATFALISNIPLTSDIVFPALALLNLLSSPLLQLPMVITSMIEASVAITRVRDFLVSEEIDESMIVRIAKPAIDEPAVKITNANFHWTREKYSDTVVQPSTLRNINFSVNKGELSCIVGKVGSGKTSLLHALLGQLIITKGKLGTSPSVEIRGSVAYCSQQPWIMNASVRENILFGCRYDENVYQETISACQLIPDLAILPDGDDTQVGEKGVSLSGGQKARLALARAVYARADVYLFDDVLSAVDSHVAKNIVDLVLSKNGLLGGKCIVLCTNNMNVLNSADMVTLMEKGEITEQSTVTEIDEIYHPKLHELIRDFGKQTVPDKNLELVPKIPVVRPRSLRRASIETFHWDPLNKLLPNLRTGQTNEVSQQGKVSWSVYLAYIKACSIPGGIFWFVLLLLASALSVAGNYWLKHWTESNSKTGGNSDVWMFIIVYAIFGLSAAIMTVARGSVMMLWLGMNASRKIHDGMAERVVYSPMVFFERTPIGRIMNRFTNDINKIDDGIPQVFQGFIAQSVRTIFTLGVVSYVIPLYIIIISVLSIIYIYYEIYYVSISRELKRLVSVSRSPIYGHLGESLNGIDTIRAYQQDNRFEFINNVNIDFNLKSVYMLRSINRWLFFRLQFIGAIGVLSASGLCIYSLTTKHPLTSSMAGFVMTYALQVTSSLKLVVRTSAEVETSIVAVERCLEYMELSIEDTESPVVPPPAWPIDGSIKFNDYSTRYRANLDLILKHITMTVKPGEKIGIVGRTGAGKSSLALAIFRIIEPVEGNIEIDSLNTSHIPLYDLRHRLSIIPQDCQLIEGTIRSNLDPFNYYTDEEVWQALELAHLKEHILSLKDEEDKLSCKVYENGANFSSGQRQLMSLARVLLKMNDSKILVLDEATAAVDVQTDKIIQETIREQFKSKTIVTIAHRLETVMDSDKIVCLDQGELREFDSPKNLLEKQGIFYHLCKEGGYV</sequence>
<dbReference type="AlphaFoldDB" id="G3AJL7"/>
<dbReference type="eggNOG" id="KOG0054">
    <property type="taxonomic scope" value="Eukaryota"/>
</dbReference>
<dbReference type="CDD" id="cd03244">
    <property type="entry name" value="ABCC_MRP_domain2"/>
    <property type="match status" value="1"/>
</dbReference>
<dbReference type="Gene3D" id="1.20.1560.10">
    <property type="entry name" value="ABC transporter type 1, transmembrane domain"/>
    <property type="match status" value="2"/>
</dbReference>
<keyword evidence="8 9" id="KW-0472">Membrane</keyword>
<dbReference type="SMART" id="SM00382">
    <property type="entry name" value="AAA"/>
    <property type="match status" value="2"/>
</dbReference>
<gene>
    <name evidence="12" type="ORF">SPAPADRAFT_148152</name>
</gene>
<evidence type="ECO:0000256" key="2">
    <source>
        <dbReference type="ARBA" id="ARBA00022448"/>
    </source>
</evidence>
<dbReference type="GO" id="GO:0005524">
    <property type="term" value="F:ATP binding"/>
    <property type="evidence" value="ECO:0007669"/>
    <property type="project" value="UniProtKB-KW"/>
</dbReference>
<evidence type="ECO:0000256" key="1">
    <source>
        <dbReference type="ARBA" id="ARBA00004128"/>
    </source>
</evidence>
<dbReference type="InterPro" id="IPR044726">
    <property type="entry name" value="ABCC_6TM_D2"/>
</dbReference>
<dbReference type="InterPro" id="IPR017871">
    <property type="entry name" value="ABC_transporter-like_CS"/>
</dbReference>